<organism evidence="1 2">
    <name type="scientific">Devosia marina</name>
    <dbReference type="NCBI Taxonomy" id="2683198"/>
    <lineage>
        <taxon>Bacteria</taxon>
        <taxon>Pseudomonadati</taxon>
        <taxon>Pseudomonadota</taxon>
        <taxon>Alphaproteobacteria</taxon>
        <taxon>Hyphomicrobiales</taxon>
        <taxon>Devosiaceae</taxon>
        <taxon>Devosia</taxon>
    </lineage>
</organism>
<protein>
    <submittedName>
        <fullName evidence="1">Transposase</fullName>
    </submittedName>
</protein>
<gene>
    <name evidence="1" type="ORF">GO014_13080</name>
</gene>
<sequence length="73" mass="8311">MHERYGKWNPVYVRFRRLAEQGVWDALLGKLIELGLAEYWHQIIDSTTMRGQSQAAGANVWPAPVAGENRVTT</sequence>
<evidence type="ECO:0000313" key="2">
    <source>
        <dbReference type="Proteomes" id="UP000438106"/>
    </source>
</evidence>
<comment type="caution">
    <text evidence="1">The sequence shown here is derived from an EMBL/GenBank/DDBJ whole genome shotgun (WGS) entry which is preliminary data.</text>
</comment>
<accession>A0A7X3FSF0</accession>
<keyword evidence="2" id="KW-1185">Reference proteome</keyword>
<evidence type="ECO:0000313" key="1">
    <source>
        <dbReference type="EMBL" id="MVS99957.1"/>
    </source>
</evidence>
<dbReference type="EMBL" id="WQRF01000003">
    <property type="protein sequence ID" value="MVS99957.1"/>
    <property type="molecule type" value="Genomic_DNA"/>
</dbReference>
<reference evidence="1 2" key="1">
    <citation type="submission" date="2019-12" db="EMBL/GenBank/DDBJ databases">
        <title>Devosia maris sp. nov., isolated from the deep seawater.</title>
        <authorList>
            <person name="Liu Y."/>
        </authorList>
    </citation>
    <scope>NUCLEOTIDE SEQUENCE [LARGE SCALE GENOMIC DNA]</scope>
    <source>
        <strain evidence="1 2">L53-10-65</strain>
    </source>
</reference>
<dbReference type="Proteomes" id="UP000438106">
    <property type="component" value="Unassembled WGS sequence"/>
</dbReference>
<dbReference type="AlphaFoldDB" id="A0A7X3FSF0"/>
<name>A0A7X3FSF0_9HYPH</name>
<proteinExistence type="predicted"/>